<protein>
    <submittedName>
        <fullName evidence="2">Uncharacterized protein</fullName>
    </submittedName>
</protein>
<accession>A0A1S2LT81</accession>
<dbReference type="AlphaFoldDB" id="A0A1S2LT81"/>
<dbReference type="Proteomes" id="UP000180098">
    <property type="component" value="Unassembled WGS sequence"/>
</dbReference>
<dbReference type="EMBL" id="MLQQ01000001">
    <property type="protein sequence ID" value="OIJ15566.1"/>
    <property type="molecule type" value="Genomic_DNA"/>
</dbReference>
<comment type="caution">
    <text evidence="2">The sequence shown here is derived from an EMBL/GenBank/DDBJ whole genome shotgun (WGS) entry which is preliminary data.</text>
</comment>
<organism evidence="2 3">
    <name type="scientific">Anaerobacillus arseniciselenatis</name>
    <dbReference type="NCBI Taxonomy" id="85682"/>
    <lineage>
        <taxon>Bacteria</taxon>
        <taxon>Bacillati</taxon>
        <taxon>Bacillota</taxon>
        <taxon>Bacilli</taxon>
        <taxon>Bacillales</taxon>
        <taxon>Bacillaceae</taxon>
        <taxon>Anaerobacillus</taxon>
    </lineage>
</organism>
<evidence type="ECO:0000313" key="3">
    <source>
        <dbReference type="Proteomes" id="UP000180098"/>
    </source>
</evidence>
<reference evidence="2 3" key="1">
    <citation type="submission" date="2016-10" db="EMBL/GenBank/DDBJ databases">
        <title>Draft genome sequences of four alkaliphilic bacteria belonging to the Anaerobacillus genus.</title>
        <authorList>
            <person name="Bassil N.M."/>
            <person name="Lloyd J.R."/>
        </authorList>
    </citation>
    <scope>NUCLEOTIDE SEQUENCE [LARGE SCALE GENOMIC DNA]</scope>
    <source>
        <strain evidence="2 3">DSM 15340</strain>
    </source>
</reference>
<evidence type="ECO:0000313" key="2">
    <source>
        <dbReference type="EMBL" id="OIJ15566.1"/>
    </source>
</evidence>
<dbReference type="RefSeq" id="WP_071311491.1">
    <property type="nucleotide sequence ID" value="NZ_MLQQ01000001.1"/>
</dbReference>
<feature type="transmembrane region" description="Helical" evidence="1">
    <location>
        <begin position="27"/>
        <end position="48"/>
    </location>
</feature>
<keyword evidence="1" id="KW-0472">Membrane</keyword>
<gene>
    <name evidence="2" type="ORF">BKP35_00800</name>
</gene>
<keyword evidence="3" id="KW-1185">Reference proteome</keyword>
<evidence type="ECO:0000256" key="1">
    <source>
        <dbReference type="SAM" id="Phobius"/>
    </source>
</evidence>
<sequence>MSIIMLFLFILFPIAFGVFYYRHSKKIALMIMGIPLLIILSLGSWIIYEMNHQFVKSTYLNNEGLGEISLFDTVDEYFKAAHGPYTTSENVFYKESLYFSNFHVGTNEENKIIYLRAIDETMSTRKGIRVGVPIQKVKDVYGENFYSIVEQGMDVIGYIDRENQVNIQFWHYEGHVIEIRMFYGR</sequence>
<proteinExistence type="predicted"/>
<keyword evidence="1" id="KW-1133">Transmembrane helix</keyword>
<dbReference type="OrthoDB" id="2878914at2"/>
<keyword evidence="1" id="KW-0812">Transmembrane</keyword>
<name>A0A1S2LT81_9BACI</name>